<dbReference type="GO" id="GO:0006313">
    <property type="term" value="P:DNA transposition"/>
    <property type="evidence" value="ECO:0007669"/>
    <property type="project" value="InterPro"/>
</dbReference>
<dbReference type="GO" id="GO:0004803">
    <property type="term" value="F:transposase activity"/>
    <property type="evidence" value="ECO:0007669"/>
    <property type="project" value="InterPro"/>
</dbReference>
<dbReference type="GO" id="GO:0003677">
    <property type="term" value="F:DNA binding"/>
    <property type="evidence" value="ECO:0007669"/>
    <property type="project" value="InterPro"/>
</dbReference>
<dbReference type="AlphaFoldDB" id="F4XNY6"/>
<dbReference type="EMBL" id="GL890972">
    <property type="protein sequence ID" value="EGJ28746.1"/>
    <property type="molecule type" value="Genomic_DNA"/>
</dbReference>
<dbReference type="eggNOG" id="COG0732">
    <property type="taxonomic scope" value="Bacteria"/>
</dbReference>
<name>F4XNY6_9CYAN</name>
<gene>
    <name evidence="5" type="ORF">LYNGBM3L_26140</name>
    <name evidence="4" type="ORF">LYNGBM3L_70800</name>
    <name evidence="3" type="ORF">LYNGBM3L_74170</name>
</gene>
<keyword evidence="6" id="KW-1185">Reference proteome</keyword>
<sequence>MNKNRPITYQQWLRVVIKKMPHLSKPQAVVLGMWSFAIAMTHHCGLSTAVVFLGEILEQPENTIRERLRQWYNSKVDKNGRKRREIQVEQSFVPLLRWILSWWSSEEKSLVLAADASTLGQRFTLLVISVVYRGCGIPVAWKIVRANEKGSWKPYWLKLLDSLQEGVPSDWLVIVTTDRGLYADWFYEAIEQLGWHPFMRINHQGYYQSSPEQQFVPLSELITQVGQSWSGKVTCFKTNSLSCTLLAQWDSGYADPWLIVTDLSPQQAQICWYGMRGWIECLFKDIKRGGFGWHHTKMNDPRRAERLWLAIAVATLFLVSIGGEAEANLPASSLPPLDEMSSSAQTKENPSMPEKPILLLKTNPTRCLSCFRRGFLIILASAIKGMPLPTGRFIPDFSPAPG</sequence>
<organism evidence="5 6">
    <name type="scientific">Moorena producens 3L</name>
    <dbReference type="NCBI Taxonomy" id="489825"/>
    <lineage>
        <taxon>Bacteria</taxon>
        <taxon>Bacillati</taxon>
        <taxon>Cyanobacteriota</taxon>
        <taxon>Cyanophyceae</taxon>
        <taxon>Coleofasciculales</taxon>
        <taxon>Coleofasciculaceae</taxon>
        <taxon>Moorena</taxon>
    </lineage>
</organism>
<evidence type="ECO:0000313" key="4">
    <source>
        <dbReference type="EMBL" id="EGJ28746.1"/>
    </source>
</evidence>
<feature type="domain" description="Transposase IS4-like" evidence="2">
    <location>
        <begin position="125"/>
        <end position="316"/>
    </location>
</feature>
<dbReference type="RefSeq" id="WP_008181689.1">
    <property type="nucleotide sequence ID" value="NZ_GL890841.1"/>
</dbReference>
<dbReference type="InterPro" id="IPR012337">
    <property type="entry name" value="RNaseH-like_sf"/>
</dbReference>
<reference evidence="5" key="2">
    <citation type="journal article" date="2011" name="Proc. Natl. Acad. Sci. U.S.A.">
        <title>Genomic insights into the physiology and ecology of the marine filamentous cyanobacterium Lyngbya majuscula.</title>
        <authorList>
            <person name="Jones A.C."/>
            <person name="Monroe E.A."/>
            <person name="Podell S."/>
            <person name="Hess W.R."/>
            <person name="Klages S."/>
            <person name="Esquenazi E."/>
            <person name="Niessen S."/>
            <person name="Hoover H."/>
            <person name="Rothmann M."/>
            <person name="Lasken R.S."/>
            <person name="Yates J.R.III."/>
            <person name="Reinhardt R."/>
            <person name="Kube M."/>
            <person name="Burkart M.D."/>
            <person name="Allen E.E."/>
            <person name="Dorrestein P.C."/>
            <person name="Gerwick W.H."/>
            <person name="Gerwick L."/>
        </authorList>
    </citation>
    <scope>NUCLEOTIDE SEQUENCE</scope>
    <source>
        <strain evidence="5">3L</strain>
    </source>
</reference>
<proteinExistence type="predicted"/>
<evidence type="ECO:0000256" key="1">
    <source>
        <dbReference type="SAM" id="MobiDB-lite"/>
    </source>
</evidence>
<reference evidence="6" key="1">
    <citation type="journal article" date="2011" name="Proc. Natl. Acad. Sci. U.S.A.">
        <title>Genomic insights into the physiology and ecology of the marine filamentous cyanobacterium Lyngbya majuscula.</title>
        <authorList>
            <person name="Jones A.C."/>
            <person name="Monroe E.A."/>
            <person name="Podell S."/>
            <person name="Hess W.R."/>
            <person name="Klages S."/>
            <person name="Esquenazi E."/>
            <person name="Niessen S."/>
            <person name="Hoover H."/>
            <person name="Rothmann M."/>
            <person name="Lasken R.S."/>
            <person name="Yates J.R.III."/>
            <person name="Reinhardt R."/>
            <person name="Kube M."/>
            <person name="Burkart M.D."/>
            <person name="Allen E.E."/>
            <person name="Dorrestein P.C."/>
            <person name="Gerwick W.H."/>
            <person name="Gerwick L."/>
        </authorList>
    </citation>
    <scope>NUCLEOTIDE SEQUENCE [LARGE SCALE GENOMIC DNA]</scope>
    <source>
        <strain evidence="6">3L</strain>
    </source>
</reference>
<dbReference type="EMBL" id="GL890841">
    <property type="protein sequence ID" value="EGJ33757.1"/>
    <property type="molecule type" value="Genomic_DNA"/>
</dbReference>
<feature type="compositionally biased region" description="Polar residues" evidence="1">
    <location>
        <begin position="340"/>
        <end position="349"/>
    </location>
</feature>
<dbReference type="EMBL" id="GL890974">
    <property type="protein sequence ID" value="EGJ28497.1"/>
    <property type="molecule type" value="Genomic_DNA"/>
</dbReference>
<evidence type="ECO:0000313" key="3">
    <source>
        <dbReference type="EMBL" id="EGJ28497.1"/>
    </source>
</evidence>
<protein>
    <submittedName>
        <fullName evidence="5">DDE domain transposase</fullName>
    </submittedName>
</protein>
<evidence type="ECO:0000313" key="6">
    <source>
        <dbReference type="Proteomes" id="UP000003959"/>
    </source>
</evidence>
<dbReference type="HOGENOM" id="CLU_789509_0_0_3"/>
<evidence type="ECO:0000313" key="5">
    <source>
        <dbReference type="EMBL" id="EGJ33757.1"/>
    </source>
</evidence>
<dbReference type="Proteomes" id="UP000003959">
    <property type="component" value="Unassembled WGS sequence"/>
</dbReference>
<dbReference type="InterPro" id="IPR002559">
    <property type="entry name" value="Transposase_11"/>
</dbReference>
<accession>F4XNY6</accession>
<dbReference type="Pfam" id="PF01609">
    <property type="entry name" value="DDE_Tnp_1"/>
    <property type="match status" value="1"/>
</dbReference>
<evidence type="ECO:0000259" key="2">
    <source>
        <dbReference type="Pfam" id="PF01609"/>
    </source>
</evidence>
<feature type="region of interest" description="Disordered" evidence="1">
    <location>
        <begin position="332"/>
        <end position="355"/>
    </location>
</feature>
<dbReference type="SUPFAM" id="SSF53098">
    <property type="entry name" value="Ribonuclease H-like"/>
    <property type="match status" value="1"/>
</dbReference>